<evidence type="ECO:0000256" key="2">
    <source>
        <dbReference type="ARBA" id="ARBA00022450"/>
    </source>
</evidence>
<dbReference type="InterPro" id="IPR020807">
    <property type="entry name" value="PKS_DH"/>
</dbReference>
<dbReference type="InterPro" id="IPR016036">
    <property type="entry name" value="Malonyl_transacylase_ACP-bd"/>
</dbReference>
<keyword evidence="2" id="KW-0596">Phosphopantetheine</keyword>
<dbReference type="GO" id="GO:0004312">
    <property type="term" value="F:fatty acid synthase activity"/>
    <property type="evidence" value="ECO:0007669"/>
    <property type="project" value="TreeGrafter"/>
</dbReference>
<dbReference type="GO" id="GO:0016491">
    <property type="term" value="F:oxidoreductase activity"/>
    <property type="evidence" value="ECO:0007669"/>
    <property type="project" value="UniProtKB-KW"/>
</dbReference>
<dbReference type="PANTHER" id="PTHR43775">
    <property type="entry name" value="FATTY ACID SYNTHASE"/>
    <property type="match status" value="1"/>
</dbReference>
<dbReference type="InterPro" id="IPR036291">
    <property type="entry name" value="NAD(P)-bd_dom_sf"/>
</dbReference>
<evidence type="ECO:0000256" key="8">
    <source>
        <dbReference type="ARBA" id="ARBA00023315"/>
    </source>
</evidence>
<dbReference type="Gene3D" id="3.30.70.3290">
    <property type="match status" value="1"/>
</dbReference>
<dbReference type="Pfam" id="PF23297">
    <property type="entry name" value="ACP_SdgA_C"/>
    <property type="match status" value="1"/>
</dbReference>
<evidence type="ECO:0000256" key="3">
    <source>
        <dbReference type="ARBA" id="ARBA00022553"/>
    </source>
</evidence>
<dbReference type="InterPro" id="IPR050091">
    <property type="entry name" value="PKS_NRPS_Biosynth_Enz"/>
</dbReference>
<dbReference type="SMART" id="SM00825">
    <property type="entry name" value="PKS_KS"/>
    <property type="match status" value="1"/>
</dbReference>
<dbReference type="InterPro" id="IPR049900">
    <property type="entry name" value="PKS_mFAS_DH"/>
</dbReference>
<dbReference type="InterPro" id="IPR013154">
    <property type="entry name" value="ADH-like_N"/>
</dbReference>
<dbReference type="InterPro" id="IPR020841">
    <property type="entry name" value="PKS_Beta-ketoAc_synthase_dom"/>
</dbReference>
<dbReference type="InterPro" id="IPR016035">
    <property type="entry name" value="Acyl_Trfase/lysoPLipase"/>
</dbReference>
<protein>
    <recommendedName>
        <fullName evidence="15">Polyketide synthase</fullName>
    </recommendedName>
</protein>
<evidence type="ECO:0000259" key="11">
    <source>
        <dbReference type="PROSITE" id="PS52004"/>
    </source>
</evidence>
<dbReference type="InterPro" id="IPR011032">
    <property type="entry name" value="GroES-like_sf"/>
</dbReference>
<name>A0AAJ0D1S0_9HYPO</name>
<reference evidence="13" key="1">
    <citation type="submission" date="2023-06" db="EMBL/GenBank/DDBJ databases">
        <title>Conoideocrella luteorostrata (Hypocreales: Clavicipitaceae), a potential biocontrol fungus for elongate hemlock scale in United States Christmas tree production areas.</title>
        <authorList>
            <person name="Barrett H."/>
            <person name="Lovett B."/>
            <person name="Macias A.M."/>
            <person name="Stajich J.E."/>
            <person name="Kasson M.T."/>
        </authorList>
    </citation>
    <scope>NUCLEOTIDE SEQUENCE</scope>
    <source>
        <strain evidence="13">ARSEF 14590</strain>
    </source>
</reference>
<dbReference type="SMART" id="SM00823">
    <property type="entry name" value="PKS_PP"/>
    <property type="match status" value="1"/>
</dbReference>
<dbReference type="SMART" id="SM00822">
    <property type="entry name" value="PKS_KR"/>
    <property type="match status" value="1"/>
</dbReference>
<dbReference type="InterPro" id="IPR056501">
    <property type="entry name" value="NAD-bd_HRPKS_sdrA"/>
</dbReference>
<feature type="domain" description="PKS/mFAS DH" evidence="12">
    <location>
        <begin position="1003"/>
        <end position="1314"/>
    </location>
</feature>
<dbReference type="PROSITE" id="PS50075">
    <property type="entry name" value="CARRIER"/>
    <property type="match status" value="1"/>
</dbReference>
<keyword evidence="8" id="KW-0012">Acyltransferase</keyword>
<evidence type="ECO:0000259" key="10">
    <source>
        <dbReference type="PROSITE" id="PS50075"/>
    </source>
</evidence>
<evidence type="ECO:0008006" key="15">
    <source>
        <dbReference type="Google" id="ProtNLM"/>
    </source>
</evidence>
<evidence type="ECO:0000256" key="5">
    <source>
        <dbReference type="ARBA" id="ARBA00022857"/>
    </source>
</evidence>
<evidence type="ECO:0000256" key="9">
    <source>
        <dbReference type="PROSITE-ProRule" id="PRU01363"/>
    </source>
</evidence>
<dbReference type="PROSITE" id="PS52004">
    <property type="entry name" value="KS3_2"/>
    <property type="match status" value="1"/>
</dbReference>
<feature type="region of interest" description="N-terminal hotdog fold" evidence="9">
    <location>
        <begin position="1003"/>
        <end position="1135"/>
    </location>
</feature>
<evidence type="ECO:0000259" key="12">
    <source>
        <dbReference type="PROSITE" id="PS52019"/>
    </source>
</evidence>
<dbReference type="InterPro" id="IPR018201">
    <property type="entry name" value="Ketoacyl_synth_AS"/>
</dbReference>
<dbReference type="InterPro" id="IPR020843">
    <property type="entry name" value="ER"/>
</dbReference>
<sequence>MLISKLGSVGRDNAEFVPIERESLAIVGFSFEFPQEASSSDQFWQMICEGRSASTEFPGDRLNIQTFYHPDESRHSTIPVLGGNFVREDLGKFDAPFFSISPGEASFMDPQHRRMLETAYRALEDAGIPMEKCAGSDTSVYTGCFTNDYLNILQQDYEAEQTHAAVGIAPSMLANRVSWFFNFKGTSMNIDSACSSSLVALHLACQELLSGSTSMVNLSSTVKWALNQSNKRQALVGGANLIFHPNFMKMMSSFNFLSPDSRCWSFDERGNGYARGEGCAMLVVKRLGDALRDGDTIRAVIRNTGTNQDGRTPGITQPNPDSQVDLIERTYREANIDMDPTRFFEAHGTGTPVGDPIEANAIGQAFKHCRSTADPLYIGTVKANIGHLEGASGLAGIIKALLVLEHGLIPPIAGLNTLNGRIDADKLFLKFPKEMIPWPTSGLRRACVNSFGFGGTNAIVILDDAYHYLSSRGLRGYSRTRPAPHSLHSTFSNADNPLRVLIESENSTNRGDQSLDFEKYSCDYKSPKLLVLSASDKVGCQTMALQFCGYIKQYPDELANLAYSLAVRRSLLTWRSYIVTDVHNMTIIDELTLPIPVRSREGVRLAFIFTGQGAQYMGMGRELLCFPVFQNTLTLLQGCLERLGASWSLHEFLNNEQIDASIDEPRYSQPLTTCLQIALVDLIRSFGILPAIVLGHSSGEIAAAYATGGLSRFSAVKIAYYRGLLSSRLAARELGTSMMAVGISREDIVPYFSRLKQHAGDLEVSIGCVNSPRDVTLTGKTQQMEILRQWLEKDLIFARRIRVPIAYHSVLMNEMSDEYRYAMQGLKAGDGRSHTLMMSSVTCGIVALQTLCTVEYWIQNLTSTVEFEGALNKLLAQTDKKPSSQFGQSQTLDRHISHILEIGPNNALQRPIGEILKASPVKESPSYIPSLRRRFNAAQALALAMGELHCAGYPVNLHAVNSIGEMPHPLPPNMPPYPFNHSKSYWKEGRLSKNFRFQDKARHDLLGMRHLDWNPQVAQWRNVVRLSELPWLRDHKIDGQIVLPAACMAVMALEAFRQLNHARADLNAIHIKDVAFFHPLRFTNSTEEVETQLTLSSANHSSDDWSWSHFRLFVMENETYVECSAGFIRGDFSEETRAPHVSFLSGLTVQNWIAEISSACEHTHDPYNKRSRSTVLYGPSFQMLENMHVGPNGEATATINTESRRLTQTRKQQVQQYAIHPCTLDGLAQLMVPALSHVREDLPTMVPLYASNIWIDCRGNPLSRDGKLFGAARCTLRGRRGATANIIGTLPGSAEPVIYFENLETAYIEGSSDLEPVEEIKRNLCTRMSWKPDIDMLDCDQLMSEIGRNRPKETANAVVKNEDLTLAILCFIEEAAQYLEEHSIASIPEYLFHYTSWITYQQNRLCNEKLRTEIRHLLSRPEERQMLVTQVEEAGVDGQFFMHVGRKLISVLSGFTDPLDLMFQHGLADHYYENVLANPYHAHPTSVIVNQLCFKNPLMNVLEIGAGTGGQTLQVLEALCSNGVSKCARYDYTDISPKFFSRAKEKFRNYTDILRFRVGDISKDPVSQGFEPASYDLVIASHVLHATNDLDESLENIRKLMKPGGRLLLLETTRPEALHIGFAFGLLKGWWSPLAHEPRSAHSPCITSAQWNERLQSAGFSGVDLDISGQENERYRYSSIMITTANASDSGMTDPKTDVILIRDLHEPYQCLVAESVAAGLTSKTLTLEEMSKIRVLPSTIVIFLLEMQQFILDGISATNFDHLRNVLFQAQNTIWITESSEQKQMPQHGMIEGVCRALCSEDSSRKFVTLALDGSETMEQLLSFLTQIVRNVQSIHVDALETHYSSRNAILQIPRVIENWTMNDQVSRKIRLRERTEQELSRGVQASIRITTPGLLQTLEFVEDEPDLSALQDDELLVAVKAIGLTFRDYLVAAGEVDQANLGTECAGVIQKAGASTGFRPGDRVFLIGTALARTLVRVKASAAAAIPLGMNFAESASLPTSLWLAYYALHKLSMLHEGEYVLIHQASSSVGQLLVQLAIKLGANILATVGSDSKKRFLLRRFEVPAENIFISNDPSICRMIHLITAGRGVDVVVGSLAHWKGQDLSGCLAAYARVVDIGVNNSIAHNMAMPKTRVMNICRSTVSFVDLVREKPSLVYDTFQQAIKIWSEHKISAPQPLNSFPAGNISNAFRQFQDERTMGKPVLEMNDSMSVKVNSATKPKYQFSESASYVIAGGLGGLGRSFARWMVRRGARYLILLSRSGPKSSVARELISELEAQHVIVATPQIDIGNLSGLKQVLSCLSLTMPPIRGCIQASSAIRDNLFQNMTHDDWEISTSSKVAGSWNLHQLMPEDLDFFILISSINGIFGNRGQANYAAGNAFKDALAHYRLAHGLKAVSIDLGLMVDEGVVAESELLLRLMRRNGHLMEVKQEELIALLDYYCDPQLPLLTDEEAQIVVGIEMPSAIIAKGIDLHHSIRRPIFSHLFCMGLDVVPTAPESGTSGVIDHPAALKSATSLEEATSLVTEWISIKLGHLLSQPASDIVAEKPIHAYGMDSLIAVDFKNWFHHSIGANITVFDLMGNASLRQLSAVAAERSRYRQ</sequence>
<dbReference type="InterPro" id="IPR009081">
    <property type="entry name" value="PP-bd_ACP"/>
</dbReference>
<dbReference type="Gene3D" id="3.40.50.150">
    <property type="entry name" value="Vaccinia Virus protein VP39"/>
    <property type="match status" value="1"/>
</dbReference>
<dbReference type="InterPro" id="IPR001227">
    <property type="entry name" value="Ac_transferase_dom_sf"/>
</dbReference>
<feature type="region of interest" description="C-terminal hotdog fold" evidence="9">
    <location>
        <begin position="1158"/>
        <end position="1314"/>
    </location>
</feature>
<feature type="domain" description="Carrier" evidence="10">
    <location>
        <begin position="2520"/>
        <end position="2598"/>
    </location>
</feature>
<dbReference type="InterPro" id="IPR049551">
    <property type="entry name" value="PKS_DH_C"/>
</dbReference>
<dbReference type="InterPro" id="IPR013968">
    <property type="entry name" value="PKS_KR"/>
</dbReference>
<dbReference type="Pfam" id="PF00109">
    <property type="entry name" value="ketoacyl-synt"/>
    <property type="match status" value="1"/>
</dbReference>
<dbReference type="Pfam" id="PF08242">
    <property type="entry name" value="Methyltransf_12"/>
    <property type="match status" value="1"/>
</dbReference>
<dbReference type="Pfam" id="PF02801">
    <property type="entry name" value="Ketoacyl-synt_C"/>
    <property type="match status" value="1"/>
</dbReference>
<proteinExistence type="predicted"/>
<dbReference type="SMART" id="SM00826">
    <property type="entry name" value="PKS_DH"/>
    <property type="match status" value="1"/>
</dbReference>
<dbReference type="Gene3D" id="3.90.180.10">
    <property type="entry name" value="Medium-chain alcohol dehydrogenases, catalytic domain"/>
    <property type="match status" value="1"/>
</dbReference>
<dbReference type="SUPFAM" id="SSF52151">
    <property type="entry name" value="FabD/lysophospholipase-like"/>
    <property type="match status" value="1"/>
</dbReference>
<keyword evidence="3" id="KW-0597">Phosphoprotein</keyword>
<dbReference type="InterPro" id="IPR036736">
    <property type="entry name" value="ACP-like_sf"/>
</dbReference>
<dbReference type="InterPro" id="IPR014043">
    <property type="entry name" value="Acyl_transferase_dom"/>
</dbReference>
<dbReference type="SUPFAM" id="SSF47336">
    <property type="entry name" value="ACP-like"/>
    <property type="match status" value="1"/>
</dbReference>
<comment type="caution">
    <text evidence="13">The sequence shown here is derived from an EMBL/GenBank/DDBJ whole genome shotgun (WGS) entry which is preliminary data.</text>
</comment>
<dbReference type="InterPro" id="IPR014030">
    <property type="entry name" value="Ketoacyl_synth_N"/>
</dbReference>
<comment type="pathway">
    <text evidence="1">Secondary metabolite biosynthesis.</text>
</comment>
<dbReference type="InterPro" id="IPR049552">
    <property type="entry name" value="PKS_DH_N"/>
</dbReference>
<dbReference type="Gene3D" id="3.40.50.720">
    <property type="entry name" value="NAD(P)-binding Rossmann-like Domain"/>
    <property type="match status" value="1"/>
</dbReference>
<dbReference type="InterPro" id="IPR016039">
    <property type="entry name" value="Thiolase-like"/>
</dbReference>
<dbReference type="PROSITE" id="PS00606">
    <property type="entry name" value="KS3_1"/>
    <property type="match status" value="1"/>
</dbReference>
<evidence type="ECO:0000256" key="7">
    <source>
        <dbReference type="ARBA" id="ARBA00023268"/>
    </source>
</evidence>
<keyword evidence="14" id="KW-1185">Reference proteome</keyword>
<dbReference type="GO" id="GO:0006633">
    <property type="term" value="P:fatty acid biosynthetic process"/>
    <property type="evidence" value="ECO:0007669"/>
    <property type="project" value="InterPro"/>
</dbReference>
<accession>A0AAJ0D1S0</accession>
<keyword evidence="6" id="KW-0560">Oxidoreductase</keyword>
<evidence type="ECO:0000256" key="4">
    <source>
        <dbReference type="ARBA" id="ARBA00022679"/>
    </source>
</evidence>
<dbReference type="Gene3D" id="3.10.129.110">
    <property type="entry name" value="Polyketide synthase dehydratase"/>
    <property type="match status" value="1"/>
</dbReference>
<dbReference type="Pfam" id="PF14765">
    <property type="entry name" value="PS-DH"/>
    <property type="match status" value="1"/>
</dbReference>
<dbReference type="GO" id="GO:0031177">
    <property type="term" value="F:phosphopantetheine binding"/>
    <property type="evidence" value="ECO:0007669"/>
    <property type="project" value="InterPro"/>
</dbReference>
<dbReference type="InterPro" id="IPR020806">
    <property type="entry name" value="PKS_PP-bd"/>
</dbReference>
<dbReference type="Pfam" id="PF23114">
    <property type="entry name" value="NAD-bd_HRPKS_sdrA"/>
    <property type="match status" value="1"/>
</dbReference>
<dbReference type="Proteomes" id="UP001251528">
    <property type="component" value="Unassembled WGS sequence"/>
</dbReference>
<dbReference type="PROSITE" id="PS52019">
    <property type="entry name" value="PKS_MFAS_DH"/>
    <property type="match status" value="1"/>
</dbReference>
<gene>
    <name evidence="13" type="ORF">QQS21_000134</name>
</gene>
<evidence type="ECO:0000313" key="13">
    <source>
        <dbReference type="EMBL" id="KAK2617040.1"/>
    </source>
</evidence>
<dbReference type="SUPFAM" id="SSF53901">
    <property type="entry name" value="Thiolase-like"/>
    <property type="match status" value="1"/>
</dbReference>
<dbReference type="Pfam" id="PF08240">
    <property type="entry name" value="ADH_N"/>
    <property type="match status" value="1"/>
</dbReference>
<dbReference type="Gene3D" id="3.40.47.10">
    <property type="match status" value="1"/>
</dbReference>
<evidence type="ECO:0000256" key="6">
    <source>
        <dbReference type="ARBA" id="ARBA00023002"/>
    </source>
</evidence>
<feature type="domain" description="Ketosynthase family 3 (KS3)" evidence="11">
    <location>
        <begin position="21"/>
        <end position="464"/>
    </location>
</feature>
<dbReference type="EMBL" id="JASWJB010000001">
    <property type="protein sequence ID" value="KAK2617040.1"/>
    <property type="molecule type" value="Genomic_DNA"/>
</dbReference>
<dbReference type="SUPFAM" id="SSF53335">
    <property type="entry name" value="S-adenosyl-L-methionine-dependent methyltransferases"/>
    <property type="match status" value="1"/>
</dbReference>
<dbReference type="InterPro" id="IPR029063">
    <property type="entry name" value="SAM-dependent_MTases_sf"/>
</dbReference>
<evidence type="ECO:0000313" key="14">
    <source>
        <dbReference type="Proteomes" id="UP001251528"/>
    </source>
</evidence>
<dbReference type="InterPro" id="IPR057326">
    <property type="entry name" value="KR_dom"/>
</dbReference>
<dbReference type="SMART" id="SM00829">
    <property type="entry name" value="PKS_ER"/>
    <property type="match status" value="1"/>
</dbReference>
<dbReference type="SUPFAM" id="SSF55048">
    <property type="entry name" value="Probable ACP-binding domain of malonyl-CoA ACP transacylase"/>
    <property type="match status" value="1"/>
</dbReference>
<dbReference type="InterPro" id="IPR014031">
    <property type="entry name" value="Ketoacyl_synth_C"/>
</dbReference>
<keyword evidence="7" id="KW-0511">Multifunctional enzyme</keyword>
<dbReference type="Pfam" id="PF00698">
    <property type="entry name" value="Acyl_transf_1"/>
    <property type="match status" value="1"/>
</dbReference>
<dbReference type="SMART" id="SM00827">
    <property type="entry name" value="PKS_AT"/>
    <property type="match status" value="1"/>
</dbReference>
<organism evidence="13 14">
    <name type="scientific">Conoideocrella luteorostrata</name>
    <dbReference type="NCBI Taxonomy" id="1105319"/>
    <lineage>
        <taxon>Eukaryota</taxon>
        <taxon>Fungi</taxon>
        <taxon>Dikarya</taxon>
        <taxon>Ascomycota</taxon>
        <taxon>Pezizomycotina</taxon>
        <taxon>Sordariomycetes</taxon>
        <taxon>Hypocreomycetidae</taxon>
        <taxon>Hypocreales</taxon>
        <taxon>Clavicipitaceae</taxon>
        <taxon>Conoideocrella</taxon>
    </lineage>
</organism>
<feature type="active site" description="Proton donor; for dehydratase activity" evidence="9">
    <location>
        <position position="1225"/>
    </location>
</feature>
<evidence type="ECO:0000256" key="1">
    <source>
        <dbReference type="ARBA" id="ARBA00005179"/>
    </source>
</evidence>
<dbReference type="CDD" id="cd00833">
    <property type="entry name" value="PKS"/>
    <property type="match status" value="1"/>
</dbReference>
<dbReference type="InterPro" id="IPR013217">
    <property type="entry name" value="Methyltransf_12"/>
</dbReference>
<dbReference type="Gene3D" id="3.40.366.10">
    <property type="entry name" value="Malonyl-Coenzyme A Acyl Carrier Protein, domain 2"/>
    <property type="match status" value="1"/>
</dbReference>
<dbReference type="SUPFAM" id="SSF51735">
    <property type="entry name" value="NAD(P)-binding Rossmann-fold domains"/>
    <property type="match status" value="2"/>
</dbReference>
<dbReference type="GO" id="GO:0044550">
    <property type="term" value="P:secondary metabolite biosynthetic process"/>
    <property type="evidence" value="ECO:0007669"/>
    <property type="project" value="TreeGrafter"/>
</dbReference>
<dbReference type="Pfam" id="PF08659">
    <property type="entry name" value="KR"/>
    <property type="match status" value="1"/>
</dbReference>
<feature type="active site" description="Proton acceptor; for dehydratase activity" evidence="9">
    <location>
        <position position="1035"/>
    </location>
</feature>
<dbReference type="Pfam" id="PF21089">
    <property type="entry name" value="PKS_DH_N"/>
    <property type="match status" value="1"/>
</dbReference>
<dbReference type="GO" id="GO:0004315">
    <property type="term" value="F:3-oxoacyl-[acyl-carrier-protein] synthase activity"/>
    <property type="evidence" value="ECO:0007669"/>
    <property type="project" value="InterPro"/>
</dbReference>
<keyword evidence="5" id="KW-0521">NADP</keyword>
<dbReference type="PANTHER" id="PTHR43775:SF29">
    <property type="entry name" value="ASPERFURANONE POLYKETIDE SYNTHASE AFOG-RELATED"/>
    <property type="match status" value="1"/>
</dbReference>
<dbReference type="CDD" id="cd02440">
    <property type="entry name" value="AdoMet_MTases"/>
    <property type="match status" value="1"/>
</dbReference>
<keyword evidence="4" id="KW-0808">Transferase</keyword>
<dbReference type="Gene3D" id="1.10.1200.10">
    <property type="entry name" value="ACP-like"/>
    <property type="match status" value="1"/>
</dbReference>
<dbReference type="CDD" id="cd05195">
    <property type="entry name" value="enoyl_red"/>
    <property type="match status" value="1"/>
</dbReference>
<dbReference type="SUPFAM" id="SSF50129">
    <property type="entry name" value="GroES-like"/>
    <property type="match status" value="1"/>
</dbReference>
<dbReference type="InterPro" id="IPR042104">
    <property type="entry name" value="PKS_dehydratase_sf"/>
</dbReference>